<proteinExistence type="predicted"/>
<gene>
    <name evidence="2" type="ORF">C1E23_14270</name>
</gene>
<keyword evidence="1" id="KW-0472">Membrane</keyword>
<reference evidence="2 3" key="1">
    <citation type="submission" date="2018-01" db="EMBL/GenBank/DDBJ databases">
        <title>Co-occurrence of chitin degradation, pigmentation and bioactivity in marine Pseudoalteromonas.</title>
        <authorList>
            <person name="Paulsen S."/>
            <person name="Gram L."/>
            <person name="Machado H."/>
        </authorList>
    </citation>
    <scope>NUCLEOTIDE SEQUENCE [LARGE SCALE GENOMIC DNA]</scope>
    <source>
        <strain evidence="2 3">S3898</strain>
    </source>
</reference>
<evidence type="ECO:0000313" key="2">
    <source>
        <dbReference type="EMBL" id="RZQ52424.1"/>
    </source>
</evidence>
<protein>
    <submittedName>
        <fullName evidence="2">Uncharacterized protein</fullName>
    </submittedName>
</protein>
<dbReference type="RefSeq" id="WP_130256215.1">
    <property type="nucleotide sequence ID" value="NZ_PPSX01000056.1"/>
</dbReference>
<keyword evidence="1" id="KW-0812">Transmembrane</keyword>
<evidence type="ECO:0000256" key="1">
    <source>
        <dbReference type="SAM" id="Phobius"/>
    </source>
</evidence>
<feature type="transmembrane region" description="Helical" evidence="1">
    <location>
        <begin position="122"/>
        <end position="138"/>
    </location>
</feature>
<comment type="caution">
    <text evidence="2">The sequence shown here is derived from an EMBL/GenBank/DDBJ whole genome shotgun (WGS) entry which is preliminary data.</text>
</comment>
<feature type="transmembrane region" description="Helical" evidence="1">
    <location>
        <begin position="7"/>
        <end position="24"/>
    </location>
</feature>
<accession>A0A4Q7IJV1</accession>
<evidence type="ECO:0000313" key="3">
    <source>
        <dbReference type="Proteomes" id="UP000291338"/>
    </source>
</evidence>
<name>A0A4Q7IJV1_9GAMM</name>
<organism evidence="2 3">
    <name type="scientific">Pseudoalteromonas phenolica</name>
    <dbReference type="NCBI Taxonomy" id="161398"/>
    <lineage>
        <taxon>Bacteria</taxon>
        <taxon>Pseudomonadati</taxon>
        <taxon>Pseudomonadota</taxon>
        <taxon>Gammaproteobacteria</taxon>
        <taxon>Alteromonadales</taxon>
        <taxon>Pseudoalteromonadaceae</taxon>
        <taxon>Pseudoalteromonas</taxon>
    </lineage>
</organism>
<dbReference type="EMBL" id="PPSX01000056">
    <property type="protein sequence ID" value="RZQ52424.1"/>
    <property type="molecule type" value="Genomic_DNA"/>
</dbReference>
<keyword evidence="1" id="KW-1133">Transmembrane helix</keyword>
<dbReference type="Proteomes" id="UP000291338">
    <property type="component" value="Unassembled WGS sequence"/>
</dbReference>
<sequence length="304" mass="34690">MINRPTIGYGLFVFLTLLCIFYLGQNSKIEFNIAASKAEIEKRISLDINSLPLAEPLFNYAGNQQEVDNYIFQLNQQLDKNHSRVLVRTISSNLPESSDYSELRGNHKIIYVDYVVERSHSLSLYIVVVLLTLVNVFLHKRVFAKHVANRSKISNKAEVKEKPKLIIDLYSKSLLIEGNNELTSQLANKPLCFYLAMIEFCTQNPDTNLHLNKDVPDALLEIADKYFHRLAVLGHTVRKRPNFSNSLEKTLSEIRASLDEVLSEYPDLKSKLYPPRAHGEGSRSKLHSYGLKGFADTDYEVRGK</sequence>
<dbReference type="AlphaFoldDB" id="A0A4Q7IJV1"/>